<dbReference type="AlphaFoldDB" id="A0A5C3MVM2"/>
<dbReference type="InterPro" id="IPR030400">
    <property type="entry name" value="Sedolisin_dom"/>
</dbReference>
<feature type="chain" id="PRO_5022767913" description="tripeptidyl-peptidase II" evidence="16">
    <location>
        <begin position="19"/>
        <end position="564"/>
    </location>
</feature>
<dbReference type="SMART" id="SM00944">
    <property type="entry name" value="Pro-kuma_activ"/>
    <property type="match status" value="1"/>
</dbReference>
<evidence type="ECO:0000313" key="19">
    <source>
        <dbReference type="Proteomes" id="UP000305948"/>
    </source>
</evidence>
<evidence type="ECO:0000256" key="1">
    <source>
        <dbReference type="ARBA" id="ARBA00001910"/>
    </source>
</evidence>
<evidence type="ECO:0000256" key="11">
    <source>
        <dbReference type="ARBA" id="ARBA00022837"/>
    </source>
</evidence>
<dbReference type="GO" id="GO:0008240">
    <property type="term" value="F:tripeptidyl-peptidase activity"/>
    <property type="evidence" value="ECO:0007669"/>
    <property type="project" value="UniProtKB-EC"/>
</dbReference>
<evidence type="ECO:0000256" key="10">
    <source>
        <dbReference type="ARBA" id="ARBA00022825"/>
    </source>
</evidence>
<proteinExistence type="predicted"/>
<dbReference type="GO" id="GO:0006508">
    <property type="term" value="P:proteolysis"/>
    <property type="evidence" value="ECO:0007669"/>
    <property type="project" value="UniProtKB-KW"/>
</dbReference>
<evidence type="ECO:0000259" key="17">
    <source>
        <dbReference type="PROSITE" id="PS51695"/>
    </source>
</evidence>
<keyword evidence="11 15" id="KW-0106">Calcium</keyword>
<accession>A0A5C3MVM2</accession>
<dbReference type="PANTHER" id="PTHR14218:SF10">
    <property type="entry name" value="PEPTIDASE S53 DOMAIN-CONTAINING PROTEIN"/>
    <property type="match status" value="1"/>
</dbReference>
<dbReference type="GO" id="GO:0005576">
    <property type="term" value="C:extracellular region"/>
    <property type="evidence" value="ECO:0007669"/>
    <property type="project" value="UniProtKB-SubCell"/>
</dbReference>
<feature type="signal peptide" evidence="16">
    <location>
        <begin position="1"/>
        <end position="18"/>
    </location>
</feature>
<keyword evidence="7 15" id="KW-0479">Metal-binding</keyword>
<sequence length="564" mass="59026">MVALRAALIASLVALACASPATRNLVLHESRDGVPDGYVKSGSASPDANLKLRIALVQGDMAGLEKALYDVSTPSSSLYGQHLSKQEVEEYVKPKQESVDAVNQWLSSEGISASTISPAGDWLQFSIPVSKANELFDADFSVFTHSESGKQAVRTLSYSIPQELVGHLDLVHPTITFPNPYSHLPVVSSPAPKNVTVDAAVPSSCARTVTPTCLQDLYGIPTTPATESSNRLAVSGFIEQYANQADLRTFLRSYRTDISSSTTFTLETIDGGSNPQSGYDAGVEANLDIQYTVGLATGVPTSFISVGEDFQDGDLEGFLDIINYLLDMDQPQQVLTTSYGQNENTVSRSLANNLCNAYMQLGARGTSILFASGDGGVSGSQSSSCRNFVPTFPSGCPYMTSVGATTGINPETAADFSSGGFSNYWGVPSYQSSAVSSYLSSIGSTNSGRFNSSGRGFPDVSAQGENVAIVVDGSREGVAGTSCSSPIFASIVSLLNDELIAAGMSPLGFLNPFLYSTGASAFNDVTSGDNPGCSTNGFSATSGWDPVTGLGTPNYAKLRTAVGL</sequence>
<feature type="domain" description="Peptidase S53" evidence="17">
    <location>
        <begin position="208"/>
        <end position="564"/>
    </location>
</feature>
<evidence type="ECO:0000256" key="15">
    <source>
        <dbReference type="PROSITE-ProRule" id="PRU01032"/>
    </source>
</evidence>
<dbReference type="Gene3D" id="3.40.50.200">
    <property type="entry name" value="Peptidase S8/S53 domain"/>
    <property type="match status" value="1"/>
</dbReference>
<feature type="binding site" evidence="15">
    <location>
        <position position="543"/>
    </location>
    <ligand>
        <name>Ca(2+)</name>
        <dbReference type="ChEBI" id="CHEBI:29108"/>
    </ligand>
</feature>
<dbReference type="Proteomes" id="UP000305948">
    <property type="component" value="Unassembled WGS sequence"/>
</dbReference>
<dbReference type="FunFam" id="3.40.50.200:FF:000015">
    <property type="entry name" value="Tripeptidyl peptidase A"/>
    <property type="match status" value="1"/>
</dbReference>
<dbReference type="InterPro" id="IPR050819">
    <property type="entry name" value="Tripeptidyl-peptidase_I"/>
</dbReference>
<dbReference type="InterPro" id="IPR015366">
    <property type="entry name" value="S53_propep"/>
</dbReference>
<comment type="function">
    <text evidence="2">Secreted tripeptidyl-peptidase which degrades proteins at acidic pHs and is involved in virulence.</text>
</comment>
<evidence type="ECO:0000256" key="3">
    <source>
        <dbReference type="ARBA" id="ARBA00004239"/>
    </source>
</evidence>
<keyword evidence="19" id="KW-1185">Reference proteome</keyword>
<evidence type="ECO:0000256" key="13">
    <source>
        <dbReference type="ARBA" id="ARBA00023145"/>
    </source>
</evidence>
<keyword evidence="13" id="KW-0865">Zymogen</keyword>
<evidence type="ECO:0000256" key="8">
    <source>
        <dbReference type="ARBA" id="ARBA00022729"/>
    </source>
</evidence>
<evidence type="ECO:0000256" key="12">
    <source>
        <dbReference type="ARBA" id="ARBA00023026"/>
    </source>
</evidence>
<organism evidence="18 19">
    <name type="scientific">Heliocybe sulcata</name>
    <dbReference type="NCBI Taxonomy" id="5364"/>
    <lineage>
        <taxon>Eukaryota</taxon>
        <taxon>Fungi</taxon>
        <taxon>Dikarya</taxon>
        <taxon>Basidiomycota</taxon>
        <taxon>Agaricomycotina</taxon>
        <taxon>Agaricomycetes</taxon>
        <taxon>Gloeophyllales</taxon>
        <taxon>Gloeophyllaceae</taxon>
        <taxon>Heliocybe</taxon>
    </lineage>
</organism>
<protein>
    <recommendedName>
        <fullName evidence="4">tripeptidyl-peptidase II</fullName>
        <ecNumber evidence="4">3.4.14.10</ecNumber>
    </recommendedName>
</protein>
<feature type="binding site" evidence="15">
    <location>
        <position position="545"/>
    </location>
    <ligand>
        <name>Ca(2+)</name>
        <dbReference type="ChEBI" id="CHEBI:29108"/>
    </ligand>
</feature>
<feature type="active site" description="Charge relay system" evidence="15">
    <location>
        <position position="284"/>
    </location>
</feature>
<dbReference type="GO" id="GO:0004252">
    <property type="term" value="F:serine-type endopeptidase activity"/>
    <property type="evidence" value="ECO:0007669"/>
    <property type="project" value="UniProtKB-UniRule"/>
</dbReference>
<dbReference type="Pfam" id="PF09286">
    <property type="entry name" value="Pro-kuma_activ"/>
    <property type="match status" value="1"/>
</dbReference>
<dbReference type="PROSITE" id="PS51695">
    <property type="entry name" value="SEDOLISIN"/>
    <property type="match status" value="1"/>
</dbReference>
<evidence type="ECO:0000256" key="9">
    <source>
        <dbReference type="ARBA" id="ARBA00022801"/>
    </source>
</evidence>
<comment type="cofactor">
    <cofactor evidence="15">
        <name>Ca(2+)</name>
        <dbReference type="ChEBI" id="CHEBI:29108"/>
    </cofactor>
    <text evidence="15">Binds 1 Ca(2+) ion per subunit.</text>
</comment>
<evidence type="ECO:0000256" key="5">
    <source>
        <dbReference type="ARBA" id="ARBA00022525"/>
    </source>
</evidence>
<feature type="binding site" evidence="15">
    <location>
        <position position="525"/>
    </location>
    <ligand>
        <name>Ca(2+)</name>
        <dbReference type="ChEBI" id="CHEBI:29108"/>
    </ligand>
</feature>
<keyword evidence="6 15" id="KW-0645">Protease</keyword>
<dbReference type="SUPFAM" id="SSF52743">
    <property type="entry name" value="Subtilisin-like"/>
    <property type="match status" value="1"/>
</dbReference>
<evidence type="ECO:0000256" key="14">
    <source>
        <dbReference type="ARBA" id="ARBA00023180"/>
    </source>
</evidence>
<keyword evidence="14" id="KW-0325">Glycoprotein</keyword>
<evidence type="ECO:0000256" key="4">
    <source>
        <dbReference type="ARBA" id="ARBA00012462"/>
    </source>
</evidence>
<dbReference type="STRING" id="5364.A0A5C3MVM2"/>
<feature type="active site" description="Charge relay system" evidence="15">
    <location>
        <position position="482"/>
    </location>
</feature>
<dbReference type="EC" id="3.4.14.10" evidence="4"/>
<dbReference type="OrthoDB" id="409122at2759"/>
<comment type="catalytic activity">
    <reaction evidence="1">
        <text>Release of an N-terminal tripeptide from a polypeptide.</text>
        <dbReference type="EC" id="3.4.14.10"/>
    </reaction>
</comment>
<evidence type="ECO:0000313" key="18">
    <source>
        <dbReference type="EMBL" id="TFK49384.1"/>
    </source>
</evidence>
<dbReference type="CDD" id="cd11377">
    <property type="entry name" value="Pro-peptidase_S53"/>
    <property type="match status" value="1"/>
</dbReference>
<keyword evidence="9 15" id="KW-0378">Hydrolase</keyword>
<dbReference type="SUPFAM" id="SSF54897">
    <property type="entry name" value="Protease propeptides/inhibitors"/>
    <property type="match status" value="1"/>
</dbReference>
<feature type="active site" description="Charge relay system" evidence="15">
    <location>
        <position position="288"/>
    </location>
</feature>
<keyword evidence="10 15" id="KW-0720">Serine protease</keyword>
<dbReference type="GO" id="GO:0046872">
    <property type="term" value="F:metal ion binding"/>
    <property type="evidence" value="ECO:0007669"/>
    <property type="project" value="UniProtKB-UniRule"/>
</dbReference>
<evidence type="ECO:0000256" key="7">
    <source>
        <dbReference type="ARBA" id="ARBA00022723"/>
    </source>
</evidence>
<dbReference type="PROSITE" id="PS51257">
    <property type="entry name" value="PROKAR_LIPOPROTEIN"/>
    <property type="match status" value="1"/>
</dbReference>
<comment type="subcellular location">
    <subcellularLocation>
        <location evidence="3">Secreted</location>
        <location evidence="3">Extracellular space</location>
    </subcellularLocation>
</comment>
<keyword evidence="5" id="KW-0964">Secreted</keyword>
<gene>
    <name evidence="18" type="ORF">OE88DRAFT_1683265</name>
</gene>
<dbReference type="Pfam" id="PF00082">
    <property type="entry name" value="Peptidase_S8"/>
    <property type="match status" value="1"/>
</dbReference>
<name>A0A5C3MVM2_9AGAM</name>
<evidence type="ECO:0000256" key="2">
    <source>
        <dbReference type="ARBA" id="ARBA00002451"/>
    </source>
</evidence>
<dbReference type="InterPro" id="IPR000209">
    <property type="entry name" value="Peptidase_S8/S53_dom"/>
</dbReference>
<dbReference type="EMBL" id="ML213516">
    <property type="protein sequence ID" value="TFK49384.1"/>
    <property type="molecule type" value="Genomic_DNA"/>
</dbReference>
<keyword evidence="8 16" id="KW-0732">Signal</keyword>
<evidence type="ECO:0000256" key="6">
    <source>
        <dbReference type="ARBA" id="ARBA00022670"/>
    </source>
</evidence>
<evidence type="ECO:0000256" key="16">
    <source>
        <dbReference type="SAM" id="SignalP"/>
    </source>
</evidence>
<reference evidence="18 19" key="1">
    <citation type="journal article" date="2019" name="Nat. Ecol. Evol.">
        <title>Megaphylogeny resolves global patterns of mushroom evolution.</title>
        <authorList>
            <person name="Varga T."/>
            <person name="Krizsan K."/>
            <person name="Foldi C."/>
            <person name="Dima B."/>
            <person name="Sanchez-Garcia M."/>
            <person name="Sanchez-Ramirez S."/>
            <person name="Szollosi G.J."/>
            <person name="Szarkandi J.G."/>
            <person name="Papp V."/>
            <person name="Albert L."/>
            <person name="Andreopoulos W."/>
            <person name="Angelini C."/>
            <person name="Antonin V."/>
            <person name="Barry K.W."/>
            <person name="Bougher N.L."/>
            <person name="Buchanan P."/>
            <person name="Buyck B."/>
            <person name="Bense V."/>
            <person name="Catcheside P."/>
            <person name="Chovatia M."/>
            <person name="Cooper J."/>
            <person name="Damon W."/>
            <person name="Desjardin D."/>
            <person name="Finy P."/>
            <person name="Geml J."/>
            <person name="Haridas S."/>
            <person name="Hughes K."/>
            <person name="Justo A."/>
            <person name="Karasinski D."/>
            <person name="Kautmanova I."/>
            <person name="Kiss B."/>
            <person name="Kocsube S."/>
            <person name="Kotiranta H."/>
            <person name="LaButti K.M."/>
            <person name="Lechner B.E."/>
            <person name="Liimatainen K."/>
            <person name="Lipzen A."/>
            <person name="Lukacs Z."/>
            <person name="Mihaltcheva S."/>
            <person name="Morgado L.N."/>
            <person name="Niskanen T."/>
            <person name="Noordeloos M.E."/>
            <person name="Ohm R.A."/>
            <person name="Ortiz-Santana B."/>
            <person name="Ovrebo C."/>
            <person name="Racz N."/>
            <person name="Riley R."/>
            <person name="Savchenko A."/>
            <person name="Shiryaev A."/>
            <person name="Soop K."/>
            <person name="Spirin V."/>
            <person name="Szebenyi C."/>
            <person name="Tomsovsky M."/>
            <person name="Tulloss R.E."/>
            <person name="Uehling J."/>
            <person name="Grigoriev I.V."/>
            <person name="Vagvolgyi C."/>
            <person name="Papp T."/>
            <person name="Martin F.M."/>
            <person name="Miettinen O."/>
            <person name="Hibbett D.S."/>
            <person name="Nagy L.G."/>
        </authorList>
    </citation>
    <scope>NUCLEOTIDE SEQUENCE [LARGE SCALE GENOMIC DNA]</scope>
    <source>
        <strain evidence="18 19">OMC1185</strain>
    </source>
</reference>
<dbReference type="InterPro" id="IPR036852">
    <property type="entry name" value="Peptidase_S8/S53_dom_sf"/>
</dbReference>
<feature type="binding site" evidence="15">
    <location>
        <position position="524"/>
    </location>
    <ligand>
        <name>Ca(2+)</name>
        <dbReference type="ChEBI" id="CHEBI:29108"/>
    </ligand>
</feature>
<dbReference type="PANTHER" id="PTHR14218">
    <property type="entry name" value="PROTEASE S8 TRIPEPTIDYL PEPTIDASE I CLN2"/>
    <property type="match status" value="1"/>
</dbReference>
<keyword evidence="12" id="KW-0843">Virulence</keyword>
<dbReference type="CDD" id="cd04056">
    <property type="entry name" value="Peptidases_S53"/>
    <property type="match status" value="1"/>
</dbReference>